<accession>A0A437RDZ8</accession>
<evidence type="ECO:0000313" key="1">
    <source>
        <dbReference type="EMBL" id="RVU44978.1"/>
    </source>
</evidence>
<reference evidence="1 2" key="1">
    <citation type="submission" date="2019-01" db="EMBL/GenBank/DDBJ databases">
        <authorList>
            <person name="Chen W.-M."/>
        </authorList>
    </citation>
    <scope>NUCLEOTIDE SEQUENCE [LARGE SCALE GENOMIC DNA]</scope>
    <source>
        <strain evidence="1 2">KYPY4</strain>
    </source>
</reference>
<dbReference type="EMBL" id="SACR01000004">
    <property type="protein sequence ID" value="RVU44978.1"/>
    <property type="molecule type" value="Genomic_DNA"/>
</dbReference>
<dbReference type="OrthoDB" id="8885382at2"/>
<dbReference type="AlphaFoldDB" id="A0A437RDZ8"/>
<protein>
    <submittedName>
        <fullName evidence="1">Uncharacterized protein</fullName>
    </submittedName>
</protein>
<gene>
    <name evidence="1" type="ORF">EOE66_12490</name>
</gene>
<proteinExistence type="predicted"/>
<sequence length="576" mass="62304">MSRPPDTEAREAAAWAAFVHQLAEHLAAQWPAMQERLGDKHHAFVELAVQQGLKLGFTRAASVARFANLSFVWGPSFHERAGFEWAQGLLAAPRDREWATLHQLVRRSLLELARLPDAQIQPEALRGADERLMARFGALGTVGALHPPEALPLPLLACDLEAVELRLLEPAVTEQYQWQAGQWQRVALPSPAPVRVDAANPMPRLVGVLAHPPGVKPQARVQLRSRSHAVCNGDVHPALTFGGTHGRWRWAGHETRAVSWPVSTLAQPGPAAGPGTAIAEETSPDIFKLDLQVCGLRDEGDALGAQGTLLWAWPAAQWFVDIERQAPASQPVVAGQAQASRPATRCRVECDGQGQDAQPLRRGFEQGLDVATAQALQQLLKTLSAIEGCGPVRLEGVLALLVGRAALTWGWCQGPGGLDGRAFMRLLGALEMQGCQADLQAETELALDGGRARLMLRCVGTADLRLQLRREAPDPPLLPTLMPARLSLRLPFTAELTPLATDTGSLLQMAGPCTGALVGEVGLRPRTSGGSGWEWFAQLRLEPGQLKLALVDPVLGQRQFMHPLWPAMTLLDWSLA</sequence>
<name>A0A437RDZ8_9BURK</name>
<organism evidence="1 2">
    <name type="scientific">Rubrivivax rivuli</name>
    <dbReference type="NCBI Taxonomy" id="1862385"/>
    <lineage>
        <taxon>Bacteria</taxon>
        <taxon>Pseudomonadati</taxon>
        <taxon>Pseudomonadota</taxon>
        <taxon>Betaproteobacteria</taxon>
        <taxon>Burkholderiales</taxon>
        <taxon>Sphaerotilaceae</taxon>
        <taxon>Rubrivivax</taxon>
    </lineage>
</organism>
<evidence type="ECO:0000313" key="2">
    <source>
        <dbReference type="Proteomes" id="UP000285575"/>
    </source>
</evidence>
<dbReference type="Proteomes" id="UP000285575">
    <property type="component" value="Unassembled WGS sequence"/>
</dbReference>
<dbReference type="RefSeq" id="WP_128229044.1">
    <property type="nucleotide sequence ID" value="NZ_SACR01000004.1"/>
</dbReference>
<keyword evidence="2" id="KW-1185">Reference proteome</keyword>
<comment type="caution">
    <text evidence="1">The sequence shown here is derived from an EMBL/GenBank/DDBJ whole genome shotgun (WGS) entry which is preliminary data.</text>
</comment>